<dbReference type="GO" id="GO:0003729">
    <property type="term" value="F:mRNA binding"/>
    <property type="evidence" value="ECO:0007669"/>
    <property type="project" value="TreeGrafter"/>
</dbReference>
<evidence type="ECO:0000259" key="6">
    <source>
        <dbReference type="PROSITE" id="PS50199"/>
    </source>
</evidence>
<organism evidence="7 8">
    <name type="scientific">Turnera subulata</name>
    <dbReference type="NCBI Taxonomy" id="218843"/>
    <lineage>
        <taxon>Eukaryota</taxon>
        <taxon>Viridiplantae</taxon>
        <taxon>Streptophyta</taxon>
        <taxon>Embryophyta</taxon>
        <taxon>Tracheophyta</taxon>
        <taxon>Spermatophyta</taxon>
        <taxon>Magnoliopsida</taxon>
        <taxon>eudicotyledons</taxon>
        <taxon>Gunneridae</taxon>
        <taxon>Pentapetalae</taxon>
        <taxon>rosids</taxon>
        <taxon>fabids</taxon>
        <taxon>Malpighiales</taxon>
        <taxon>Passifloraceae</taxon>
        <taxon>Turnera</taxon>
    </lineage>
</organism>
<evidence type="ECO:0000313" key="7">
    <source>
        <dbReference type="EMBL" id="KAJ4837324.1"/>
    </source>
</evidence>
<keyword evidence="2 4" id="KW-0863">Zinc-finger</keyword>
<gene>
    <name evidence="7" type="ORF">Tsubulata_027209</name>
</gene>
<reference evidence="7" key="1">
    <citation type="submission" date="2022-02" db="EMBL/GenBank/DDBJ databases">
        <authorList>
            <person name="Henning P.M."/>
            <person name="McCubbin A.G."/>
            <person name="Shore J.S."/>
        </authorList>
    </citation>
    <scope>NUCLEOTIDE SEQUENCE</scope>
    <source>
        <strain evidence="7">F60SS</strain>
        <tissue evidence="7">Leaves</tissue>
    </source>
</reference>
<evidence type="ECO:0000256" key="3">
    <source>
        <dbReference type="ARBA" id="ARBA00022833"/>
    </source>
</evidence>
<proteinExistence type="predicted"/>
<dbReference type="InterPro" id="IPR036443">
    <property type="entry name" value="Znf_RanBP2_sf"/>
</dbReference>
<dbReference type="PROSITE" id="PS01358">
    <property type="entry name" value="ZF_RANBP2_1"/>
    <property type="match status" value="3"/>
</dbReference>
<dbReference type="Gene3D" id="4.10.1060.10">
    <property type="entry name" value="Zinc finger, RanBP2-type"/>
    <property type="match status" value="3"/>
</dbReference>
<dbReference type="InterPro" id="IPR001876">
    <property type="entry name" value="Znf_RanBP2"/>
</dbReference>
<feature type="domain" description="RanBP2-type" evidence="6">
    <location>
        <begin position="330"/>
        <end position="359"/>
    </location>
</feature>
<dbReference type="AlphaFoldDB" id="A0A9Q0FV32"/>
<feature type="region of interest" description="Disordered" evidence="5">
    <location>
        <begin position="466"/>
        <end position="487"/>
    </location>
</feature>
<dbReference type="PROSITE" id="PS50199">
    <property type="entry name" value="ZF_RANBP2_2"/>
    <property type="match status" value="3"/>
</dbReference>
<evidence type="ECO:0000313" key="8">
    <source>
        <dbReference type="Proteomes" id="UP001141552"/>
    </source>
</evidence>
<keyword evidence="1" id="KW-0479">Metal-binding</keyword>
<dbReference type="GO" id="GO:0005737">
    <property type="term" value="C:cytoplasm"/>
    <property type="evidence" value="ECO:0007669"/>
    <property type="project" value="TreeGrafter"/>
</dbReference>
<dbReference type="SMART" id="SM00547">
    <property type="entry name" value="ZnF_RBZ"/>
    <property type="match status" value="3"/>
</dbReference>
<evidence type="ECO:0000256" key="1">
    <source>
        <dbReference type="ARBA" id="ARBA00022723"/>
    </source>
</evidence>
<accession>A0A9Q0FV32</accession>
<feature type="domain" description="RanBP2-type" evidence="6">
    <location>
        <begin position="407"/>
        <end position="436"/>
    </location>
</feature>
<feature type="domain" description="RanBP2-type" evidence="6">
    <location>
        <begin position="374"/>
        <end position="403"/>
    </location>
</feature>
<keyword evidence="8" id="KW-1185">Reference proteome</keyword>
<sequence length="598" mass="67884">MRSTARGLRGRTPEVDFKSADFPRLVGLESSPVLVDFGASRRTKRGHWSKHLRLISGEDYRGGGNPNILLPISHLHNVSTTRNPNPGLDFFVEELPSSKPTNPIARLPPKTSDLPGQGKPSEGLTEVQISHPWPEWVDLMELLLNRGYFEAVDNPFRNPDLGPKEANSIRTAGLNFARDQFGLIRFFTRKDIQVVVGCGCPTKDRKVVNSGKRLRAYVGIHEGNVCSTCNLRGDCERAFVKAREEEGGRTVDVMRILLVYGLGFVSGTLENKPSEHKIVKESVRRLLKEMVEFSRQELDSQHLDLRKSQRETVQVNSSQQEKSQIRVPMKQGDWLCPKCNFLNFARNIKCLRCNGLFEERLKQLGEDKDHLPLKKGDWVCEKCNFLNFARNTICLQCKEKPPKRKLNPGEWECDSCNYINFRRNMVCLKCDHRRSQVSNIPNVISKPEHDNKGYLKHARSKYLFSGENQTSDHKSEGSGGMNRSSSAGTWRFVAGEGDDCPTISSKEDAEFLDFPIAGGRSSLSQDEQKIEKWRLEMTERGRGAPQKEENDVNFRYYGTRRTRNCLQSTDDDDMAEWFGNEKEMEAGTSGYASENTLV</sequence>
<feature type="region of interest" description="Disordered" evidence="5">
    <location>
        <begin position="99"/>
        <end position="124"/>
    </location>
</feature>
<evidence type="ECO:0000256" key="4">
    <source>
        <dbReference type="PROSITE-ProRule" id="PRU00322"/>
    </source>
</evidence>
<name>A0A9Q0FV32_9ROSI</name>
<comment type="caution">
    <text evidence="7">The sequence shown here is derived from an EMBL/GenBank/DDBJ whole genome shotgun (WGS) entry which is preliminary data.</text>
</comment>
<dbReference type="GO" id="GO:0008270">
    <property type="term" value="F:zinc ion binding"/>
    <property type="evidence" value="ECO:0007669"/>
    <property type="project" value="UniProtKB-KW"/>
</dbReference>
<dbReference type="Proteomes" id="UP001141552">
    <property type="component" value="Unassembled WGS sequence"/>
</dbReference>
<keyword evidence="3" id="KW-0862">Zinc</keyword>
<dbReference type="Pfam" id="PF00641">
    <property type="entry name" value="Zn_ribbon_RanBP"/>
    <property type="match status" value="3"/>
</dbReference>
<evidence type="ECO:0000256" key="2">
    <source>
        <dbReference type="ARBA" id="ARBA00022771"/>
    </source>
</evidence>
<dbReference type="PANTHER" id="PTHR23111">
    <property type="entry name" value="ZINC FINGER PROTEIN"/>
    <property type="match status" value="1"/>
</dbReference>
<dbReference type="OrthoDB" id="448399at2759"/>
<dbReference type="SUPFAM" id="SSF90209">
    <property type="entry name" value="Ran binding protein zinc finger-like"/>
    <property type="match status" value="2"/>
</dbReference>
<dbReference type="EMBL" id="JAKUCV010003870">
    <property type="protein sequence ID" value="KAJ4837324.1"/>
    <property type="molecule type" value="Genomic_DNA"/>
</dbReference>
<reference evidence="7" key="2">
    <citation type="journal article" date="2023" name="Plants (Basel)">
        <title>Annotation of the Turnera subulata (Passifloraceae) Draft Genome Reveals the S-Locus Evolved after the Divergence of Turneroideae from Passifloroideae in a Stepwise Manner.</title>
        <authorList>
            <person name="Henning P.M."/>
            <person name="Roalson E.H."/>
            <person name="Mir W."/>
            <person name="McCubbin A.G."/>
            <person name="Shore J.S."/>
        </authorList>
    </citation>
    <scope>NUCLEOTIDE SEQUENCE</scope>
    <source>
        <strain evidence="7">F60SS</strain>
    </source>
</reference>
<protein>
    <recommendedName>
        <fullName evidence="6">RanBP2-type domain-containing protein</fullName>
    </recommendedName>
</protein>
<evidence type="ECO:0000256" key="5">
    <source>
        <dbReference type="SAM" id="MobiDB-lite"/>
    </source>
</evidence>
<dbReference type="PANTHER" id="PTHR23111:SF23">
    <property type="entry name" value="RAN BP2_NZF ZINC FINGER-LIKE SUPERFAMILY PROTEIN"/>
    <property type="match status" value="1"/>
</dbReference>